<dbReference type="Gene3D" id="2.60.120.260">
    <property type="entry name" value="Galactose-binding domain-like"/>
    <property type="match status" value="1"/>
</dbReference>
<evidence type="ECO:0000256" key="1">
    <source>
        <dbReference type="ARBA" id="ARBA00000829"/>
    </source>
</evidence>
<dbReference type="InterPro" id="IPR013783">
    <property type="entry name" value="Ig-like_fold"/>
</dbReference>
<evidence type="ECO:0000256" key="4">
    <source>
        <dbReference type="ARBA" id="ARBA00022801"/>
    </source>
</evidence>
<dbReference type="InterPro" id="IPR054593">
    <property type="entry name" value="Beta-mannosidase-like_N2"/>
</dbReference>
<evidence type="ECO:0000256" key="2">
    <source>
        <dbReference type="ARBA" id="ARBA00007401"/>
    </source>
</evidence>
<dbReference type="Gene3D" id="2.60.40.10">
    <property type="entry name" value="Immunoglobulins"/>
    <property type="match status" value="1"/>
</dbReference>
<dbReference type="Proteomes" id="UP001235064">
    <property type="component" value="Unassembled WGS sequence"/>
</dbReference>
<comment type="caution">
    <text evidence="8">The sequence shown here is derived from an EMBL/GenBank/DDBJ whole genome shotgun (WGS) entry which is preliminary data.</text>
</comment>
<reference evidence="8 9" key="1">
    <citation type="submission" date="2023-06" db="EMBL/GenBank/DDBJ databases">
        <title>Microbacterium sp. nov., isolated from a waste landfill.</title>
        <authorList>
            <person name="Wen W."/>
        </authorList>
    </citation>
    <scope>NUCLEOTIDE SEQUENCE [LARGE SCALE GENOMIC DNA]</scope>
    <source>
        <strain evidence="8 9">ASV49</strain>
    </source>
</reference>
<dbReference type="InterPro" id="IPR036156">
    <property type="entry name" value="Beta-gal/glucu_dom_sf"/>
</dbReference>
<evidence type="ECO:0000313" key="9">
    <source>
        <dbReference type="Proteomes" id="UP001235064"/>
    </source>
</evidence>
<accession>A0ABT7MWA6</accession>
<keyword evidence="4" id="KW-0378">Hydrolase</keyword>
<dbReference type="InterPro" id="IPR006102">
    <property type="entry name" value="Ig-like_GH2"/>
</dbReference>
<evidence type="ECO:0000256" key="3">
    <source>
        <dbReference type="ARBA" id="ARBA00012754"/>
    </source>
</evidence>
<dbReference type="Pfam" id="PF00703">
    <property type="entry name" value="Glyco_hydro_2"/>
    <property type="match status" value="1"/>
</dbReference>
<dbReference type="EMBL" id="JASXSZ010000001">
    <property type="protein sequence ID" value="MDL9978723.1"/>
    <property type="molecule type" value="Genomic_DNA"/>
</dbReference>
<dbReference type="SUPFAM" id="SSF51445">
    <property type="entry name" value="(Trans)glycosidases"/>
    <property type="match status" value="1"/>
</dbReference>
<keyword evidence="9" id="KW-1185">Reference proteome</keyword>
<proteinExistence type="inferred from homology"/>
<evidence type="ECO:0000259" key="7">
    <source>
        <dbReference type="Pfam" id="PF22666"/>
    </source>
</evidence>
<dbReference type="Gene3D" id="3.20.20.80">
    <property type="entry name" value="Glycosidases"/>
    <property type="match status" value="1"/>
</dbReference>
<dbReference type="InterPro" id="IPR050887">
    <property type="entry name" value="Beta-mannosidase_GH2"/>
</dbReference>
<protein>
    <recommendedName>
        <fullName evidence="3">beta-mannosidase</fullName>
        <ecNumber evidence="3">3.2.1.25</ecNumber>
    </recommendedName>
</protein>
<feature type="domain" description="Glycoside hydrolase family 2 immunoglobulin-like beta-sandwich" evidence="6">
    <location>
        <begin position="210"/>
        <end position="303"/>
    </location>
</feature>
<dbReference type="SUPFAM" id="SSF49785">
    <property type="entry name" value="Galactose-binding domain-like"/>
    <property type="match status" value="1"/>
</dbReference>
<evidence type="ECO:0000256" key="5">
    <source>
        <dbReference type="ARBA" id="ARBA00023295"/>
    </source>
</evidence>
<dbReference type="PANTHER" id="PTHR43730">
    <property type="entry name" value="BETA-MANNOSIDASE"/>
    <property type="match status" value="1"/>
</dbReference>
<dbReference type="SUPFAM" id="SSF49303">
    <property type="entry name" value="beta-Galactosidase/glucuronidase domain"/>
    <property type="match status" value="1"/>
</dbReference>
<name>A0ABT7MWA6_9MICO</name>
<comment type="catalytic activity">
    <reaction evidence="1">
        <text>Hydrolysis of terminal, non-reducing beta-D-mannose residues in beta-D-mannosides.</text>
        <dbReference type="EC" id="3.2.1.25"/>
    </reaction>
</comment>
<sequence>MSAEHADTVDLAGEWTVRGWRQNDWLLGLTPERAKVSTADIGPIRAPVPGSVRGALVRAGIAPGPYRGTDSRASEWIENRHWTFERAIPAESLKDLLAGPDDRIVLEADMFDGEGVVLIGETVVGEFADAFVRQRFDITDSLDRDGDLLTIVFTRVPDALGQNGWTSRIRDWKPRFSFGWDWTPRTVQIGIADGIRLRVGPDWRLDEAVVNAAVNGTGDGTVAVDLRRCTLTAGATFEVSVIDVSGTVVASESAATGDRHTLSVPRPRLWQVRPTAEQALYTVRVDVFAEGRTQTTTRQVGFRTLEWRRNPGAAADAEPWLCAVNGREIFLAGVNWVPLRADHADVSDTEVRARVLTYCDLGFNLIRVWGGARAERAAFYDECDRLGMLVWQDLPLSSSGLDNEPPSDASIMDEFRRIAADYVTTLGHHPALALWCGGNELTRVTAPAVPGSPLTIEHPTLRAAGDVCADLAPGTRYTATTPSGPRFEASASEFGQGLHHDVHGPWEFGGDENEWDAYWAADDALFRSEVGVAGASGADLLDAFGLLPHGVDDAQLRAVWTHSSGWWLAGFDARDSDVPVEQWLHASAQRQARMLSCAFEHALRRFPTTGGFMLWMGHDTFPCAVSLAVIDFWGRPKPAALAIGGLLDQFGAALSSAPH</sequence>
<dbReference type="Pfam" id="PF22666">
    <property type="entry name" value="Glyco_hydro_2_N2"/>
    <property type="match status" value="1"/>
</dbReference>
<evidence type="ECO:0000313" key="8">
    <source>
        <dbReference type="EMBL" id="MDL9978723.1"/>
    </source>
</evidence>
<comment type="similarity">
    <text evidence="2">Belongs to the glycosyl hydrolase 2 family.</text>
</comment>
<dbReference type="InterPro" id="IPR008979">
    <property type="entry name" value="Galactose-bd-like_sf"/>
</dbReference>
<dbReference type="InterPro" id="IPR017853">
    <property type="entry name" value="GH"/>
</dbReference>
<dbReference type="PANTHER" id="PTHR43730:SF1">
    <property type="entry name" value="BETA-MANNOSIDASE"/>
    <property type="match status" value="1"/>
</dbReference>
<gene>
    <name evidence="8" type="ORF">QSV35_05235</name>
</gene>
<organism evidence="8 9">
    <name type="scientific">Microbacterium candidum</name>
    <dbReference type="NCBI Taxonomy" id="3041922"/>
    <lineage>
        <taxon>Bacteria</taxon>
        <taxon>Bacillati</taxon>
        <taxon>Actinomycetota</taxon>
        <taxon>Actinomycetes</taxon>
        <taxon>Micrococcales</taxon>
        <taxon>Microbacteriaceae</taxon>
        <taxon>Microbacterium</taxon>
    </lineage>
</organism>
<evidence type="ECO:0000259" key="6">
    <source>
        <dbReference type="Pfam" id="PF00703"/>
    </source>
</evidence>
<keyword evidence="5" id="KW-0326">Glycosidase</keyword>
<feature type="domain" description="Beta-mannosidase-like galactose-binding" evidence="7">
    <location>
        <begin position="44"/>
        <end position="192"/>
    </location>
</feature>
<dbReference type="RefSeq" id="WP_286287387.1">
    <property type="nucleotide sequence ID" value="NZ_JASXSZ010000001.1"/>
</dbReference>
<dbReference type="EC" id="3.2.1.25" evidence="3"/>